<dbReference type="PANTHER" id="PTHR33798:SF5">
    <property type="entry name" value="FLAVIN REDUCTASE LIKE DOMAIN-CONTAINING PROTEIN"/>
    <property type="match status" value="1"/>
</dbReference>
<dbReference type="RefSeq" id="WP_006546306.1">
    <property type="nucleotide sequence ID" value="NZ_DS999541.1"/>
</dbReference>
<protein>
    <recommendedName>
        <fullName evidence="5">Flavin reductase like domain-containing protein</fullName>
    </recommendedName>
</protein>
<dbReference type="eggNOG" id="COG1853">
    <property type="taxonomic scope" value="Bacteria"/>
</dbReference>
<keyword evidence="3" id="KW-0288">FMN</keyword>
<accession>C0W146</accession>
<comment type="caution">
    <text evidence="6">The sequence shown here is derived from an EMBL/GenBank/DDBJ whole genome shotgun (WGS) entry which is preliminary data.</text>
</comment>
<evidence type="ECO:0000313" key="7">
    <source>
        <dbReference type="Proteomes" id="UP000010301"/>
    </source>
</evidence>
<dbReference type="AlphaFoldDB" id="C0W146"/>
<dbReference type="EMBL" id="ACFG01000032">
    <property type="protein sequence ID" value="EEH63535.1"/>
    <property type="molecule type" value="Genomic_DNA"/>
</dbReference>
<evidence type="ECO:0000256" key="3">
    <source>
        <dbReference type="ARBA" id="ARBA00022643"/>
    </source>
</evidence>
<evidence type="ECO:0000256" key="1">
    <source>
        <dbReference type="ARBA" id="ARBA00001917"/>
    </source>
</evidence>
<dbReference type="Proteomes" id="UP000010301">
    <property type="component" value="Unassembled WGS sequence"/>
</dbReference>
<evidence type="ECO:0000259" key="5">
    <source>
        <dbReference type="SMART" id="SM00903"/>
    </source>
</evidence>
<dbReference type="SUPFAM" id="SSF50475">
    <property type="entry name" value="FMN-binding split barrel"/>
    <property type="match status" value="1"/>
</dbReference>
<sequence>MRKVHYVEELTPAETYDMAMSIVAPRLVAWVSTYNSDESVNIAPYAMSGVVSINPLIVEFCSIGKKDTYFNAMDRKAFGFNIPSQRHKELVITSAKPLKRNESEAEQCGIHTRKGEKVDAPVIELTQASFECEVIDTKEIGESTIVYGAVKAIHTAEGLVSPEGFADFAQLNPLTKLGGNQWGTTEAFV</sequence>
<dbReference type="Pfam" id="PF01613">
    <property type="entry name" value="Flavin_Reduct"/>
    <property type="match status" value="1"/>
</dbReference>
<name>C0W146_9ACTO</name>
<keyword evidence="2" id="KW-0285">Flavoprotein</keyword>
<evidence type="ECO:0000256" key="4">
    <source>
        <dbReference type="ARBA" id="ARBA00038054"/>
    </source>
</evidence>
<dbReference type="GO" id="GO:0016646">
    <property type="term" value="F:oxidoreductase activity, acting on the CH-NH group of donors, NAD or NADP as acceptor"/>
    <property type="evidence" value="ECO:0007669"/>
    <property type="project" value="UniProtKB-ARBA"/>
</dbReference>
<dbReference type="PANTHER" id="PTHR33798">
    <property type="entry name" value="FLAVOPROTEIN OXYGENASE"/>
    <property type="match status" value="1"/>
</dbReference>
<dbReference type="InterPro" id="IPR002563">
    <property type="entry name" value="Flavin_Rdtase-like_dom"/>
</dbReference>
<comment type="cofactor">
    <cofactor evidence="1">
        <name>FMN</name>
        <dbReference type="ChEBI" id="CHEBI:58210"/>
    </cofactor>
</comment>
<reference evidence="6 7" key="1">
    <citation type="submission" date="2009-01" db="EMBL/GenBank/DDBJ databases">
        <authorList>
            <person name="Qin X."/>
            <person name="Bachman B."/>
            <person name="Battles P."/>
            <person name="Bell A."/>
            <person name="Bess C."/>
            <person name="Bickham C."/>
            <person name="Chaboub L."/>
            <person name="Chen D."/>
            <person name="Coyle M."/>
            <person name="Deiros D.R."/>
            <person name="Dinh H."/>
            <person name="Forbes L."/>
            <person name="Fowler G."/>
            <person name="Francisco L."/>
            <person name="Fu Q."/>
            <person name="Gubbala S."/>
            <person name="Hale W."/>
            <person name="Han Y."/>
            <person name="Hemphill L."/>
            <person name="Highlander S.K."/>
            <person name="Hirani K."/>
            <person name="Hogues M."/>
            <person name="Jackson L."/>
            <person name="Jakkamsetti A."/>
            <person name="Javaid M."/>
            <person name="Jiang H."/>
            <person name="Korchina V."/>
            <person name="Kovar C."/>
            <person name="Lara F."/>
            <person name="Lee S."/>
            <person name="Mata R."/>
            <person name="Mathew T."/>
            <person name="Moen C."/>
            <person name="Morales K."/>
            <person name="Munidasa M."/>
            <person name="Nazareth L."/>
            <person name="Ngo R."/>
            <person name="Nguyen L."/>
            <person name="Okwuonu G."/>
            <person name="Ongeri F."/>
            <person name="Patil S."/>
            <person name="Petrosino J."/>
            <person name="Pham C."/>
            <person name="Pham P."/>
            <person name="Pu L.-L."/>
            <person name="Puazo M."/>
            <person name="Raj R."/>
            <person name="Reid J."/>
            <person name="Rouhana J."/>
            <person name="Saada N."/>
            <person name="Shang Y."/>
            <person name="Simmons D."/>
            <person name="Thornton R."/>
            <person name="Warren J."/>
            <person name="Weissenberger G."/>
            <person name="Zhang J."/>
            <person name="Zhang L."/>
            <person name="Zhou C."/>
            <person name="Zhu D."/>
            <person name="Muzny D."/>
            <person name="Worley K."/>
            <person name="Gibbs R."/>
        </authorList>
    </citation>
    <scope>NUCLEOTIDE SEQUENCE [LARGE SCALE GENOMIC DNA]</scope>
    <source>
        <strain evidence="6 7">DSM 15436</strain>
    </source>
</reference>
<evidence type="ECO:0000256" key="2">
    <source>
        <dbReference type="ARBA" id="ARBA00022630"/>
    </source>
</evidence>
<keyword evidence="7" id="KW-1185">Reference proteome</keyword>
<dbReference type="HOGENOM" id="CLU_059021_3_1_11"/>
<dbReference type="STRING" id="525245.HMPREF0044_1136"/>
<dbReference type="OrthoDB" id="9794638at2"/>
<feature type="domain" description="Flavin reductase like" evidence="5">
    <location>
        <begin position="21"/>
        <end position="169"/>
    </location>
</feature>
<dbReference type="Gene3D" id="2.30.110.10">
    <property type="entry name" value="Electron Transport, Fmn-binding Protein, Chain A"/>
    <property type="match status" value="1"/>
</dbReference>
<dbReference type="InterPro" id="IPR012349">
    <property type="entry name" value="Split_barrel_FMN-bd"/>
</dbReference>
<dbReference type="GO" id="GO:0010181">
    <property type="term" value="F:FMN binding"/>
    <property type="evidence" value="ECO:0007669"/>
    <property type="project" value="InterPro"/>
</dbReference>
<proteinExistence type="inferred from homology"/>
<organism evidence="6 7">
    <name type="scientific">Gleimia coleocanis DSM 15436</name>
    <dbReference type="NCBI Taxonomy" id="525245"/>
    <lineage>
        <taxon>Bacteria</taxon>
        <taxon>Bacillati</taxon>
        <taxon>Actinomycetota</taxon>
        <taxon>Actinomycetes</taxon>
        <taxon>Actinomycetales</taxon>
        <taxon>Actinomycetaceae</taxon>
        <taxon>Gleimia</taxon>
    </lineage>
</organism>
<dbReference type="SMART" id="SM00903">
    <property type="entry name" value="Flavin_Reduct"/>
    <property type="match status" value="1"/>
</dbReference>
<gene>
    <name evidence="6" type="ORF">HMPREF0044_1136</name>
</gene>
<evidence type="ECO:0000313" key="6">
    <source>
        <dbReference type="EMBL" id="EEH63535.1"/>
    </source>
</evidence>
<comment type="similarity">
    <text evidence="4">Belongs to the flavoredoxin family.</text>
</comment>